<dbReference type="InParanoid" id="A0A2P5ASN4"/>
<organism evidence="1 2">
    <name type="scientific">Trema orientale</name>
    <name type="common">Charcoal tree</name>
    <name type="synonym">Celtis orientalis</name>
    <dbReference type="NCBI Taxonomy" id="63057"/>
    <lineage>
        <taxon>Eukaryota</taxon>
        <taxon>Viridiplantae</taxon>
        <taxon>Streptophyta</taxon>
        <taxon>Embryophyta</taxon>
        <taxon>Tracheophyta</taxon>
        <taxon>Spermatophyta</taxon>
        <taxon>Magnoliopsida</taxon>
        <taxon>eudicotyledons</taxon>
        <taxon>Gunneridae</taxon>
        <taxon>Pentapetalae</taxon>
        <taxon>rosids</taxon>
        <taxon>fabids</taxon>
        <taxon>Rosales</taxon>
        <taxon>Cannabaceae</taxon>
        <taxon>Trema</taxon>
    </lineage>
</organism>
<dbReference type="OrthoDB" id="10370423at2759"/>
<name>A0A2P5ASN4_TREOI</name>
<protein>
    <submittedName>
        <fullName evidence="1">Uncharacterized protein</fullName>
    </submittedName>
</protein>
<proteinExistence type="predicted"/>
<sequence length="98" mass="11504">MKFISSLYEEFRSLVKLKVGNGKRIRLSLAQNNTNSEVRVIQSDLTFPPCGWNLRFLRNFNEREFTSYVALSSMLDQKKWDIERAWLEVSVQGSRICL</sequence>
<evidence type="ECO:0000313" key="1">
    <source>
        <dbReference type="EMBL" id="PON39556.1"/>
    </source>
</evidence>
<evidence type="ECO:0000313" key="2">
    <source>
        <dbReference type="Proteomes" id="UP000237000"/>
    </source>
</evidence>
<keyword evidence="2" id="KW-1185">Reference proteome</keyword>
<accession>A0A2P5ASN4</accession>
<gene>
    <name evidence="1" type="ORF">TorRG33x02_342440</name>
</gene>
<reference evidence="2" key="1">
    <citation type="submission" date="2016-06" db="EMBL/GenBank/DDBJ databases">
        <title>Parallel loss of symbiosis genes in relatives of nitrogen-fixing non-legume Parasponia.</title>
        <authorList>
            <person name="Van Velzen R."/>
            <person name="Holmer R."/>
            <person name="Bu F."/>
            <person name="Rutten L."/>
            <person name="Van Zeijl A."/>
            <person name="Liu W."/>
            <person name="Santuari L."/>
            <person name="Cao Q."/>
            <person name="Sharma T."/>
            <person name="Shen D."/>
            <person name="Roswanjaya Y."/>
            <person name="Wardhani T."/>
            <person name="Kalhor M.S."/>
            <person name="Jansen J."/>
            <person name="Van den Hoogen J."/>
            <person name="Gungor B."/>
            <person name="Hartog M."/>
            <person name="Hontelez J."/>
            <person name="Verver J."/>
            <person name="Yang W.-C."/>
            <person name="Schijlen E."/>
            <person name="Repin R."/>
            <person name="Schilthuizen M."/>
            <person name="Schranz E."/>
            <person name="Heidstra R."/>
            <person name="Miyata K."/>
            <person name="Fedorova E."/>
            <person name="Kohlen W."/>
            <person name="Bisseling T."/>
            <person name="Smit S."/>
            <person name="Geurts R."/>
        </authorList>
    </citation>
    <scope>NUCLEOTIDE SEQUENCE [LARGE SCALE GENOMIC DNA]</scope>
    <source>
        <strain evidence="2">cv. RG33-2</strain>
    </source>
</reference>
<dbReference type="EMBL" id="JXTC01000714">
    <property type="protein sequence ID" value="PON39556.1"/>
    <property type="molecule type" value="Genomic_DNA"/>
</dbReference>
<dbReference type="Proteomes" id="UP000237000">
    <property type="component" value="Unassembled WGS sequence"/>
</dbReference>
<dbReference type="AlphaFoldDB" id="A0A2P5ASN4"/>
<comment type="caution">
    <text evidence="1">The sequence shown here is derived from an EMBL/GenBank/DDBJ whole genome shotgun (WGS) entry which is preliminary data.</text>
</comment>